<name>A0A7L4ZTL0_9BACT</name>
<keyword evidence="2" id="KW-1185">Reference proteome</keyword>
<dbReference type="Proteomes" id="UP000326380">
    <property type="component" value="Unassembled WGS sequence"/>
</dbReference>
<dbReference type="RefSeq" id="WP_151080574.1">
    <property type="nucleotide sequence ID" value="NZ_CP047647.1"/>
</dbReference>
<dbReference type="EMBL" id="VTWU01000008">
    <property type="protein sequence ID" value="KAA9325863.1"/>
    <property type="molecule type" value="Genomic_DNA"/>
</dbReference>
<reference evidence="1 2" key="1">
    <citation type="submission" date="2019-09" db="EMBL/GenBank/DDBJ databases">
        <title>Genome sequence of Hymenobacter sp. M3.</title>
        <authorList>
            <person name="Srinivasan S."/>
        </authorList>
    </citation>
    <scope>NUCLEOTIDE SEQUENCE [LARGE SCALE GENOMIC DNA]</scope>
    <source>
        <strain evidence="1 2">M3</strain>
    </source>
</reference>
<organism evidence="1 2">
    <name type="scientific">Hymenobacter busanensis</name>
    <dbReference type="NCBI Taxonomy" id="2607656"/>
    <lineage>
        <taxon>Bacteria</taxon>
        <taxon>Pseudomonadati</taxon>
        <taxon>Bacteroidota</taxon>
        <taxon>Cytophagia</taxon>
        <taxon>Cytophagales</taxon>
        <taxon>Hymenobacteraceae</taxon>
        <taxon>Hymenobacter</taxon>
    </lineage>
</organism>
<protein>
    <submittedName>
        <fullName evidence="1">SMI1/KNR4 family protein</fullName>
    </submittedName>
</protein>
<dbReference type="Pfam" id="PF09346">
    <property type="entry name" value="SMI1_KNR4"/>
    <property type="match status" value="1"/>
</dbReference>
<dbReference type="InterPro" id="IPR018958">
    <property type="entry name" value="Knr4/Smi1-like_dom"/>
</dbReference>
<dbReference type="Gene3D" id="3.40.1580.10">
    <property type="entry name" value="SMI1/KNR4-like"/>
    <property type="match status" value="1"/>
</dbReference>
<evidence type="ECO:0000313" key="2">
    <source>
        <dbReference type="Proteomes" id="UP000326380"/>
    </source>
</evidence>
<proteinExistence type="predicted"/>
<comment type="caution">
    <text evidence="1">The sequence shown here is derived from an EMBL/GenBank/DDBJ whole genome shotgun (WGS) entry which is preliminary data.</text>
</comment>
<gene>
    <name evidence="1" type="ORF">F0P96_19040</name>
</gene>
<evidence type="ECO:0000313" key="1">
    <source>
        <dbReference type="EMBL" id="KAA9325863.1"/>
    </source>
</evidence>
<sequence length="152" mass="16536">MSIAECLSQLSGSAFRQLPPASAGAVRALEVAAAGPLPVELRELYHLSNGLEEYLHVGQDEELMVGYLVLPAEEAAAENRKARQNPQSLTEAELVIFAHTYTDGGRFAYRRDDLPAASAAVYLWLPLEDELTKIANSLPAFLLGWATGQIRI</sequence>
<dbReference type="SUPFAM" id="SSF160631">
    <property type="entry name" value="SMI1/KNR4-like"/>
    <property type="match status" value="1"/>
</dbReference>
<dbReference type="AlphaFoldDB" id="A0A7L4ZTL0"/>
<dbReference type="InterPro" id="IPR037883">
    <property type="entry name" value="Knr4/Smi1-like_sf"/>
</dbReference>
<accession>A0A7L4ZTL0</accession>